<dbReference type="Proteomes" id="UP000799424">
    <property type="component" value="Unassembled WGS sequence"/>
</dbReference>
<keyword evidence="3" id="KW-1185">Reference proteome</keyword>
<feature type="compositionally biased region" description="Pro residues" evidence="1">
    <location>
        <begin position="553"/>
        <end position="565"/>
    </location>
</feature>
<dbReference type="EMBL" id="MU006226">
    <property type="protein sequence ID" value="KAF2826268.1"/>
    <property type="molecule type" value="Genomic_DNA"/>
</dbReference>
<evidence type="ECO:0000313" key="3">
    <source>
        <dbReference type="Proteomes" id="UP000799424"/>
    </source>
</evidence>
<feature type="compositionally biased region" description="Polar residues" evidence="1">
    <location>
        <begin position="139"/>
        <end position="156"/>
    </location>
</feature>
<proteinExistence type="predicted"/>
<protein>
    <submittedName>
        <fullName evidence="2">Uncharacterized protein</fullName>
    </submittedName>
</protein>
<organism evidence="2 3">
    <name type="scientific">Ophiobolus disseminans</name>
    <dbReference type="NCBI Taxonomy" id="1469910"/>
    <lineage>
        <taxon>Eukaryota</taxon>
        <taxon>Fungi</taxon>
        <taxon>Dikarya</taxon>
        <taxon>Ascomycota</taxon>
        <taxon>Pezizomycotina</taxon>
        <taxon>Dothideomycetes</taxon>
        <taxon>Pleosporomycetidae</taxon>
        <taxon>Pleosporales</taxon>
        <taxon>Pleosporineae</taxon>
        <taxon>Phaeosphaeriaceae</taxon>
        <taxon>Ophiobolus</taxon>
    </lineage>
</organism>
<accession>A0A6A7A041</accession>
<name>A0A6A7A041_9PLEO</name>
<dbReference type="AlphaFoldDB" id="A0A6A7A041"/>
<gene>
    <name evidence="2" type="ORF">CC86DRAFT_370326</name>
</gene>
<reference evidence="2" key="1">
    <citation type="journal article" date="2020" name="Stud. Mycol.">
        <title>101 Dothideomycetes genomes: a test case for predicting lifestyles and emergence of pathogens.</title>
        <authorList>
            <person name="Haridas S."/>
            <person name="Albert R."/>
            <person name="Binder M."/>
            <person name="Bloem J."/>
            <person name="Labutti K."/>
            <person name="Salamov A."/>
            <person name="Andreopoulos B."/>
            <person name="Baker S."/>
            <person name="Barry K."/>
            <person name="Bills G."/>
            <person name="Bluhm B."/>
            <person name="Cannon C."/>
            <person name="Castanera R."/>
            <person name="Culley D."/>
            <person name="Daum C."/>
            <person name="Ezra D."/>
            <person name="Gonzalez J."/>
            <person name="Henrissat B."/>
            <person name="Kuo A."/>
            <person name="Liang C."/>
            <person name="Lipzen A."/>
            <person name="Lutzoni F."/>
            <person name="Magnuson J."/>
            <person name="Mondo S."/>
            <person name="Nolan M."/>
            <person name="Ohm R."/>
            <person name="Pangilinan J."/>
            <person name="Park H.-J."/>
            <person name="Ramirez L."/>
            <person name="Alfaro M."/>
            <person name="Sun H."/>
            <person name="Tritt A."/>
            <person name="Yoshinaga Y."/>
            <person name="Zwiers L.-H."/>
            <person name="Turgeon B."/>
            <person name="Goodwin S."/>
            <person name="Spatafora J."/>
            <person name="Crous P."/>
            <person name="Grigoriev I."/>
        </authorList>
    </citation>
    <scope>NUCLEOTIDE SEQUENCE</scope>
    <source>
        <strain evidence="2">CBS 113818</strain>
    </source>
</reference>
<sequence>MDPHNPTVYAPSSNSAPSMMLPEHVDGYIDLPTLADIHHFLCQSSLEEDQALAAWIKARYLYEPTTEAGREIRSTEGFSKLDRAYRRVRSLTNKAQDKWPFFDRNWKSMSTTAVRNNARGESAPGVSLPGMNSVVHDSPMTNGHDSRQAQTSSTLSPFVPFGTKQPNKYQQKSHPRQQAFSLPIPYTPIPLPPTKQVQLESRLGSEKPSLTQEQLEPDKSLQRERSSTQDLPKYADLFSRSESPTSARFASAQDLDSEAVKAPCEEPAEMPMNATDNSDAPQNGGPSQLSAEDVVQDAGGGKVRGPNGRYMPKDDTARGSRKSRRSIGGARAKASRRSRTATDIAAPLDQAETTSSTPANDEDETMVGVPSTPVQLEQSEMEQHDGSEGENVPAAEDAAPAPATEMGLSSARSLGEPSSDPPIDTTTNGMSIQPSIQPIFLDLDSHPPSETTPAYLTLAAEAEAVSSNLDKLPPNAYRKNKRKSEAAAHQGPPRKRGRPRKVDVEKNAEKAAENSIAKEPSTTLEDNIVVEEEPPSMATRRTTRRSAAGNVNPPTPAKPDTPKPTPNKLQQLAEDEDETMVDVDGEDATTSHKAPSPAPAQPEEQPVPTSSTKADLSTPKKVSQDTDADRSALGLRKTSSSRKRSTRQQHIAEEPAKGMNTLPNGTSKTALRSTIEPTKTLTNEPASDASAGAQLANGTSTNAVATLPSPTKVEYLARVHTSTGIVDIPMSHENLSTEAEVVQRYAEWMKTQGTMEISFETFKSIFCIAKKR</sequence>
<feature type="compositionally biased region" description="Low complexity" evidence="1">
    <location>
        <begin position="393"/>
        <end position="403"/>
    </location>
</feature>
<evidence type="ECO:0000313" key="2">
    <source>
        <dbReference type="EMBL" id="KAF2826268.1"/>
    </source>
</evidence>
<feature type="compositionally biased region" description="Acidic residues" evidence="1">
    <location>
        <begin position="573"/>
        <end position="587"/>
    </location>
</feature>
<feature type="region of interest" description="Disordered" evidence="1">
    <location>
        <begin position="135"/>
        <end position="177"/>
    </location>
</feature>
<feature type="compositionally biased region" description="Basic and acidic residues" evidence="1">
    <location>
        <begin position="216"/>
        <end position="227"/>
    </location>
</feature>
<feature type="compositionally biased region" description="Basic and acidic residues" evidence="1">
    <location>
        <begin position="500"/>
        <end position="512"/>
    </location>
</feature>
<feature type="compositionally biased region" description="Polar residues" evidence="1">
    <location>
        <begin position="424"/>
        <end position="436"/>
    </location>
</feature>
<feature type="region of interest" description="Disordered" evidence="1">
    <location>
        <begin position="204"/>
        <end position="669"/>
    </location>
</feature>
<dbReference type="OrthoDB" id="3786824at2759"/>
<evidence type="ECO:0000256" key="1">
    <source>
        <dbReference type="SAM" id="MobiDB-lite"/>
    </source>
</evidence>
<feature type="compositionally biased region" description="Polar residues" evidence="1">
    <location>
        <begin position="274"/>
        <end position="290"/>
    </location>
</feature>
<feature type="compositionally biased region" description="Polar residues" evidence="1">
    <location>
        <begin position="164"/>
        <end position="177"/>
    </location>
</feature>